<evidence type="ECO:0000313" key="3">
    <source>
        <dbReference type="EMBL" id="KAJ7389058.1"/>
    </source>
</evidence>
<reference evidence="3" key="1">
    <citation type="submission" date="2023-01" db="EMBL/GenBank/DDBJ databases">
        <title>Genome assembly of the deep-sea coral Lophelia pertusa.</title>
        <authorList>
            <person name="Herrera S."/>
            <person name="Cordes E."/>
        </authorList>
    </citation>
    <scope>NUCLEOTIDE SEQUENCE</scope>
    <source>
        <strain evidence="3">USNM1676648</strain>
        <tissue evidence="3">Polyp</tissue>
    </source>
</reference>
<dbReference type="AlphaFoldDB" id="A0A9W9ZWA6"/>
<evidence type="ECO:0000256" key="1">
    <source>
        <dbReference type="SAM" id="MobiDB-lite"/>
    </source>
</evidence>
<evidence type="ECO:0000256" key="2">
    <source>
        <dbReference type="SAM" id="SignalP"/>
    </source>
</evidence>
<dbReference type="EMBL" id="MU825442">
    <property type="protein sequence ID" value="KAJ7389058.1"/>
    <property type="molecule type" value="Genomic_DNA"/>
</dbReference>
<dbReference type="Proteomes" id="UP001163046">
    <property type="component" value="Unassembled WGS sequence"/>
</dbReference>
<keyword evidence="2" id="KW-0732">Signal</keyword>
<evidence type="ECO:0008006" key="5">
    <source>
        <dbReference type="Google" id="ProtNLM"/>
    </source>
</evidence>
<organism evidence="3 4">
    <name type="scientific">Desmophyllum pertusum</name>
    <dbReference type="NCBI Taxonomy" id="174260"/>
    <lineage>
        <taxon>Eukaryota</taxon>
        <taxon>Metazoa</taxon>
        <taxon>Cnidaria</taxon>
        <taxon>Anthozoa</taxon>
        <taxon>Hexacorallia</taxon>
        <taxon>Scleractinia</taxon>
        <taxon>Caryophylliina</taxon>
        <taxon>Caryophylliidae</taxon>
        <taxon>Desmophyllum</taxon>
    </lineage>
</organism>
<feature type="signal peptide" evidence="2">
    <location>
        <begin position="1"/>
        <end position="22"/>
    </location>
</feature>
<feature type="chain" id="PRO_5040869923" description="PE-PGRS family protein" evidence="2">
    <location>
        <begin position="23"/>
        <end position="283"/>
    </location>
</feature>
<comment type="caution">
    <text evidence="3">The sequence shown here is derived from an EMBL/GenBank/DDBJ whole genome shotgun (WGS) entry which is preliminary data.</text>
</comment>
<feature type="region of interest" description="Disordered" evidence="1">
    <location>
        <begin position="105"/>
        <end position="148"/>
    </location>
</feature>
<proteinExistence type="predicted"/>
<sequence>MVSKLRLLFLLWVACQDKVVLSGYTDIAIGSYKGGAGGVNAGGGGADSTQNTDDGAGGGEGVVISLAVEEGVRALHGTGEDGGKGGSGGNMGTYAGGGGSSNCPAGNGGDGGNAGSWALNEAKPPRQPSCRDTTKTGGNAGSARLGGGGGDSCGSNLGGGGGGGGLQFGNSDFLSRLSYGGGGGGVEVVNLVTTPTEEGEEEMEEAWSTRPVLNKKAQRSAPGGSGAGGSVVIFTNKLYGDPTGKIAVAGGSLVKCAFGAGGGGGGGIGRYVIVQYKVTHQSN</sequence>
<gene>
    <name evidence="3" type="ORF">OS493_033917</name>
</gene>
<protein>
    <recommendedName>
        <fullName evidence="5">PE-PGRS family protein</fullName>
    </recommendedName>
</protein>
<feature type="compositionally biased region" description="Gly residues" evidence="1">
    <location>
        <begin position="138"/>
        <end position="148"/>
    </location>
</feature>
<feature type="compositionally biased region" description="Gly residues" evidence="1">
    <location>
        <begin position="105"/>
        <end position="114"/>
    </location>
</feature>
<accession>A0A9W9ZWA6</accession>
<evidence type="ECO:0000313" key="4">
    <source>
        <dbReference type="Proteomes" id="UP001163046"/>
    </source>
</evidence>
<name>A0A9W9ZWA6_9CNID</name>
<keyword evidence="4" id="KW-1185">Reference proteome</keyword>